<feature type="transmembrane region" description="Helical" evidence="10">
    <location>
        <begin position="587"/>
        <end position="607"/>
    </location>
</feature>
<keyword evidence="5" id="KW-0552">Olfaction</keyword>
<protein>
    <submittedName>
        <fullName evidence="11">Uncharacterized protein</fullName>
    </submittedName>
</protein>
<comment type="caution">
    <text evidence="11">The sequence shown here is derived from an EMBL/GenBank/DDBJ whole genome shotgun (WGS) entry which is preliminary data.</text>
</comment>
<keyword evidence="2" id="KW-1003">Cell membrane</keyword>
<dbReference type="AlphaFoldDB" id="A0AAD7YH41"/>
<organism evidence="11 12">
    <name type="scientific">Mythimna separata</name>
    <name type="common">Oriental armyworm</name>
    <name type="synonym">Pseudaletia separata</name>
    <dbReference type="NCBI Taxonomy" id="271217"/>
    <lineage>
        <taxon>Eukaryota</taxon>
        <taxon>Metazoa</taxon>
        <taxon>Ecdysozoa</taxon>
        <taxon>Arthropoda</taxon>
        <taxon>Hexapoda</taxon>
        <taxon>Insecta</taxon>
        <taxon>Pterygota</taxon>
        <taxon>Neoptera</taxon>
        <taxon>Endopterygota</taxon>
        <taxon>Lepidoptera</taxon>
        <taxon>Glossata</taxon>
        <taxon>Ditrysia</taxon>
        <taxon>Noctuoidea</taxon>
        <taxon>Noctuidae</taxon>
        <taxon>Noctuinae</taxon>
        <taxon>Hadenini</taxon>
        <taxon>Mythimna</taxon>
    </lineage>
</organism>
<dbReference type="PANTHER" id="PTHR21137">
    <property type="entry name" value="ODORANT RECEPTOR"/>
    <property type="match status" value="1"/>
</dbReference>
<evidence type="ECO:0000256" key="7">
    <source>
        <dbReference type="ARBA" id="ARBA00023136"/>
    </source>
</evidence>
<evidence type="ECO:0000256" key="2">
    <source>
        <dbReference type="ARBA" id="ARBA00022475"/>
    </source>
</evidence>
<evidence type="ECO:0000256" key="1">
    <source>
        <dbReference type="ARBA" id="ARBA00004651"/>
    </source>
</evidence>
<comment type="subcellular location">
    <subcellularLocation>
        <location evidence="1">Cell membrane</location>
        <topology evidence="1">Multi-pass membrane protein</topology>
    </subcellularLocation>
</comment>
<feature type="transmembrane region" description="Helical" evidence="10">
    <location>
        <begin position="20"/>
        <end position="42"/>
    </location>
</feature>
<feature type="transmembrane region" description="Helical" evidence="10">
    <location>
        <begin position="278"/>
        <end position="299"/>
    </location>
</feature>
<evidence type="ECO:0000256" key="10">
    <source>
        <dbReference type="SAM" id="Phobius"/>
    </source>
</evidence>
<keyword evidence="7 10" id="KW-0472">Membrane</keyword>
<feature type="transmembrane region" description="Helical" evidence="10">
    <location>
        <begin position="614"/>
        <end position="635"/>
    </location>
</feature>
<accession>A0AAD7YH41</accession>
<keyword evidence="8" id="KW-0675">Receptor</keyword>
<dbReference type="GO" id="GO:0005549">
    <property type="term" value="F:odorant binding"/>
    <property type="evidence" value="ECO:0007669"/>
    <property type="project" value="InterPro"/>
</dbReference>
<dbReference type="GO" id="GO:0007165">
    <property type="term" value="P:signal transduction"/>
    <property type="evidence" value="ECO:0007669"/>
    <property type="project" value="UniProtKB-KW"/>
</dbReference>
<dbReference type="Proteomes" id="UP001231518">
    <property type="component" value="Chromosome 13"/>
</dbReference>
<dbReference type="EMBL" id="JARGEI010000019">
    <property type="protein sequence ID" value="KAJ8714394.1"/>
    <property type="molecule type" value="Genomic_DNA"/>
</dbReference>
<feature type="transmembrane region" description="Helical" evidence="10">
    <location>
        <begin position="503"/>
        <end position="524"/>
    </location>
</feature>
<feature type="transmembrane region" description="Helical" evidence="10">
    <location>
        <begin position="167"/>
        <end position="189"/>
    </location>
</feature>
<keyword evidence="3" id="KW-0716">Sensory transduction</keyword>
<keyword evidence="4 10" id="KW-0812">Transmembrane</keyword>
<feature type="transmembrane region" description="Helical" evidence="10">
    <location>
        <begin position="54"/>
        <end position="74"/>
    </location>
</feature>
<dbReference type="InterPro" id="IPR004117">
    <property type="entry name" value="7tm6_olfct_rcpt"/>
</dbReference>
<evidence type="ECO:0000313" key="12">
    <source>
        <dbReference type="Proteomes" id="UP001231518"/>
    </source>
</evidence>
<evidence type="ECO:0000256" key="3">
    <source>
        <dbReference type="ARBA" id="ARBA00022606"/>
    </source>
</evidence>
<feature type="transmembrane region" description="Helical" evidence="10">
    <location>
        <begin position="251"/>
        <end position="271"/>
    </location>
</feature>
<evidence type="ECO:0000256" key="9">
    <source>
        <dbReference type="ARBA" id="ARBA00023224"/>
    </source>
</evidence>
<dbReference type="GO" id="GO:0005886">
    <property type="term" value="C:plasma membrane"/>
    <property type="evidence" value="ECO:0007669"/>
    <property type="project" value="UniProtKB-SubCell"/>
</dbReference>
<name>A0AAD7YH41_MYTSE</name>
<reference evidence="11" key="1">
    <citation type="submission" date="2023-03" db="EMBL/GenBank/DDBJ databases">
        <title>Chromosome-level genomes of two armyworms, Mythimna separata and Mythimna loreyi, provide insights into the biosynthesis and reception of sex pheromones.</title>
        <authorList>
            <person name="Zhao H."/>
        </authorList>
    </citation>
    <scope>NUCLEOTIDE SEQUENCE</scope>
    <source>
        <strain evidence="11">BeijingLab</strain>
        <tissue evidence="11">Pupa</tissue>
    </source>
</reference>
<evidence type="ECO:0000256" key="8">
    <source>
        <dbReference type="ARBA" id="ARBA00023170"/>
    </source>
</evidence>
<keyword evidence="12" id="KW-1185">Reference proteome</keyword>
<feature type="transmembrane region" description="Helical" evidence="10">
    <location>
        <begin position="402"/>
        <end position="419"/>
    </location>
</feature>
<evidence type="ECO:0000256" key="5">
    <source>
        <dbReference type="ARBA" id="ARBA00022725"/>
    </source>
</evidence>
<proteinExistence type="predicted"/>
<evidence type="ECO:0000313" key="11">
    <source>
        <dbReference type="EMBL" id="KAJ8714394.1"/>
    </source>
</evidence>
<keyword evidence="6 10" id="KW-1133">Transmembrane helix</keyword>
<sequence>MGDLWYEKTEVSVNMKRIYAAWMVLANGYVIIILIDELLAYARSDLTDREKNDLVQFTFAHPLIYCKVLTLYIWKGRIKVVMERLLEGSRSIFSSMELERMSVKQFAKNCFTLTGVSYVTLSAATIEAIRLHFIEGIPVRTVVVYFPSSSQTGFFINVFRFFKEFHWYYIVAMMATMDCLALCSLITVAHKFRVLRLYFRQLRIRTLENKEQRTRKELAEEFKKDFVIGIKLHSDALWCARNVQHSMGPLYSIQVMESVALLVMCLIKLVVAERNITYLLATSAFIFCLIILTGAYMMAAGDITHEVYITHFMKEASLVGTAMFHSGWEECNPGPDVRVLVVVALQMSQVPVYMTAFGVITLSHTNFISKHYFKSLCKLMFYFGMGDLWYEKTEVSYYTKKIYEVWMIVANGFVIIILFDELLSFARTDLTEREKNDLVQFAFAHPLIYGKVVTLYIWKSRIKVVMERLLEGIPVRTEVVYFPNSSQTGFFINVLRFCKEFHWYYIVAMMATMDCLVLCSLITVGHKFRVLRLYFDELRIRTLENKEQKSTKELAEKFKKDFVVGIKLHSDALWCARNVQHSMGPLYSIQVMESVALLVMCLVKLVVAERNITYLLATSAYIFCLIVLTGSYMMVAGDITNEASLVGTAMFHSGWEECNPGPDVRVLVVVALQMSQVPVYMTAFGVITLSHTNFISDGKKPS</sequence>
<dbReference type="GO" id="GO:0004984">
    <property type="term" value="F:olfactory receptor activity"/>
    <property type="evidence" value="ECO:0007669"/>
    <property type="project" value="InterPro"/>
</dbReference>
<evidence type="ECO:0000256" key="6">
    <source>
        <dbReference type="ARBA" id="ARBA00022989"/>
    </source>
</evidence>
<gene>
    <name evidence="11" type="ORF">PYW07_002619</name>
</gene>
<dbReference type="PANTHER" id="PTHR21137:SF35">
    <property type="entry name" value="ODORANT RECEPTOR 19A-RELATED"/>
    <property type="match status" value="1"/>
</dbReference>
<feature type="transmembrane region" description="Helical" evidence="10">
    <location>
        <begin position="677"/>
        <end position="696"/>
    </location>
</feature>
<feature type="transmembrane region" description="Helical" evidence="10">
    <location>
        <begin position="439"/>
        <end position="458"/>
    </location>
</feature>
<keyword evidence="9" id="KW-0807">Transducer</keyword>
<evidence type="ECO:0000256" key="4">
    <source>
        <dbReference type="ARBA" id="ARBA00022692"/>
    </source>
</evidence>